<sequence length="76" mass="8620">CVHYAPFHNATLHFYSSVTTPRLLTPKQSSPRLCASPSRYVLCYSPVCCFRAAFPPGAELLKKNMFCDFMKELENS</sequence>
<reference evidence="1" key="1">
    <citation type="journal article" date="2013" name="BMC Genomics">
        <title>Unscrambling butterfly oogenesis.</title>
        <authorList>
            <person name="Carter J.M."/>
            <person name="Baker S.C."/>
            <person name="Pink R."/>
            <person name="Carter D.R."/>
            <person name="Collins A."/>
            <person name="Tomlin J."/>
            <person name="Gibbs M."/>
            <person name="Breuker C.J."/>
        </authorList>
    </citation>
    <scope>NUCLEOTIDE SEQUENCE</scope>
    <source>
        <tissue evidence="1">Ovary</tissue>
    </source>
</reference>
<accession>S4PZ42</accession>
<dbReference type="EMBL" id="GAIX01002193">
    <property type="protein sequence ID" value="JAA90367.1"/>
    <property type="molecule type" value="Transcribed_RNA"/>
</dbReference>
<dbReference type="AlphaFoldDB" id="S4PZ42"/>
<reference evidence="1" key="2">
    <citation type="submission" date="2013-05" db="EMBL/GenBank/DDBJ databases">
        <authorList>
            <person name="Carter J.-M."/>
            <person name="Baker S.C."/>
            <person name="Pink R."/>
            <person name="Carter D.R.F."/>
            <person name="Collins A."/>
            <person name="Tomlin J."/>
            <person name="Gibbs M."/>
            <person name="Breuker C.J."/>
        </authorList>
    </citation>
    <scope>NUCLEOTIDE SEQUENCE</scope>
    <source>
        <tissue evidence="1">Ovary</tissue>
    </source>
</reference>
<proteinExistence type="predicted"/>
<organism evidence="1">
    <name type="scientific">Pararge aegeria</name>
    <name type="common">speckled wood butterfly</name>
    <dbReference type="NCBI Taxonomy" id="116150"/>
    <lineage>
        <taxon>Eukaryota</taxon>
        <taxon>Metazoa</taxon>
        <taxon>Ecdysozoa</taxon>
        <taxon>Arthropoda</taxon>
        <taxon>Hexapoda</taxon>
        <taxon>Insecta</taxon>
        <taxon>Pterygota</taxon>
        <taxon>Neoptera</taxon>
        <taxon>Endopterygota</taxon>
        <taxon>Lepidoptera</taxon>
        <taxon>Glossata</taxon>
        <taxon>Ditrysia</taxon>
        <taxon>Papilionoidea</taxon>
        <taxon>Nymphalidae</taxon>
        <taxon>Satyrinae</taxon>
        <taxon>Satyrini</taxon>
        <taxon>Parargina</taxon>
        <taxon>Pararge</taxon>
    </lineage>
</organism>
<protein>
    <submittedName>
        <fullName evidence="1">Uncharacterized protein</fullName>
    </submittedName>
</protein>
<evidence type="ECO:0000313" key="1">
    <source>
        <dbReference type="EMBL" id="JAA90367.1"/>
    </source>
</evidence>
<feature type="non-terminal residue" evidence="1">
    <location>
        <position position="1"/>
    </location>
</feature>
<name>S4PZ42_9NEOP</name>